<evidence type="ECO:0000313" key="5">
    <source>
        <dbReference type="Proteomes" id="UP001172457"/>
    </source>
</evidence>
<gene>
    <name evidence="4" type="ORF">OSB04_030795</name>
</gene>
<keyword evidence="1" id="KW-0611">Plant defense</keyword>
<proteinExistence type="predicted"/>
<reference evidence="4" key="1">
    <citation type="submission" date="2023-03" db="EMBL/GenBank/DDBJ databases">
        <title>Chromosome-scale reference genome and RAD-based genetic map of yellow starthistle (Centaurea solstitialis) reveal putative structural variation and QTLs associated with invader traits.</title>
        <authorList>
            <person name="Reatini B."/>
            <person name="Cang F.A."/>
            <person name="Jiang Q."/>
            <person name="Mckibben M.T.W."/>
            <person name="Barker M.S."/>
            <person name="Rieseberg L.H."/>
            <person name="Dlugosch K.M."/>
        </authorList>
    </citation>
    <scope>NUCLEOTIDE SEQUENCE</scope>
    <source>
        <strain evidence="4">CAN-66</strain>
        <tissue evidence="4">Leaf</tissue>
    </source>
</reference>
<dbReference type="AlphaFoldDB" id="A0AA38SRU4"/>
<evidence type="ECO:0000256" key="2">
    <source>
        <dbReference type="SAM" id="SignalP"/>
    </source>
</evidence>
<name>A0AA38SRU4_9ASTR</name>
<dbReference type="Pfam" id="PF00188">
    <property type="entry name" value="CAP"/>
    <property type="match status" value="1"/>
</dbReference>
<dbReference type="CDD" id="cd05381">
    <property type="entry name" value="CAP_PR-1"/>
    <property type="match status" value="1"/>
</dbReference>
<dbReference type="PROSITE" id="PS01009">
    <property type="entry name" value="CRISP_1"/>
    <property type="match status" value="1"/>
</dbReference>
<keyword evidence="2" id="KW-0732">Signal</keyword>
<dbReference type="GO" id="GO:0005576">
    <property type="term" value="C:extracellular region"/>
    <property type="evidence" value="ECO:0007669"/>
    <property type="project" value="InterPro"/>
</dbReference>
<organism evidence="4 5">
    <name type="scientific">Centaurea solstitialis</name>
    <name type="common">yellow star-thistle</name>
    <dbReference type="NCBI Taxonomy" id="347529"/>
    <lineage>
        <taxon>Eukaryota</taxon>
        <taxon>Viridiplantae</taxon>
        <taxon>Streptophyta</taxon>
        <taxon>Embryophyta</taxon>
        <taxon>Tracheophyta</taxon>
        <taxon>Spermatophyta</taxon>
        <taxon>Magnoliopsida</taxon>
        <taxon>eudicotyledons</taxon>
        <taxon>Gunneridae</taxon>
        <taxon>Pentapetalae</taxon>
        <taxon>asterids</taxon>
        <taxon>campanulids</taxon>
        <taxon>Asterales</taxon>
        <taxon>Asteraceae</taxon>
        <taxon>Carduoideae</taxon>
        <taxon>Cardueae</taxon>
        <taxon>Centaureinae</taxon>
        <taxon>Centaurea</taxon>
    </lineage>
</organism>
<sequence length="158" mass="18278">MGHWDKIMLLLVISLAILHVSNAHSEKEDYLHMHSCIRKALGLPPLTWDDKLQQRAEKWAAQRVDCEMIHSEGGGENLGKGPDLSGRWAVQMWLDERRNYDYNKNECLWMCGHYTQIVWKDTTKLGCARARCNPPNEDYFMVVCNYDPPGNIIGSRPY</sequence>
<evidence type="ECO:0000256" key="1">
    <source>
        <dbReference type="ARBA" id="ARBA00023265"/>
    </source>
</evidence>
<accession>A0AA38SRU4</accession>
<dbReference type="PROSITE" id="PS01010">
    <property type="entry name" value="CRISP_2"/>
    <property type="match status" value="1"/>
</dbReference>
<dbReference type="InterPro" id="IPR035940">
    <property type="entry name" value="CAP_sf"/>
</dbReference>
<keyword evidence="5" id="KW-1185">Reference proteome</keyword>
<dbReference type="SMART" id="SM00198">
    <property type="entry name" value="SCP"/>
    <property type="match status" value="1"/>
</dbReference>
<dbReference type="FunFam" id="3.40.33.10:FF:000004">
    <property type="entry name" value="CAP, cysteine-rich secretory protein, antigen 5"/>
    <property type="match status" value="1"/>
</dbReference>
<feature type="domain" description="SCP" evidence="3">
    <location>
        <begin position="25"/>
        <end position="154"/>
    </location>
</feature>
<protein>
    <recommendedName>
        <fullName evidence="3">SCP domain-containing protein</fullName>
    </recommendedName>
</protein>
<dbReference type="PANTHER" id="PTHR10334">
    <property type="entry name" value="CYSTEINE-RICH SECRETORY PROTEIN-RELATED"/>
    <property type="match status" value="1"/>
</dbReference>
<dbReference type="Proteomes" id="UP001172457">
    <property type="component" value="Chromosome 8"/>
</dbReference>
<dbReference type="EMBL" id="JARYMX010000008">
    <property type="protein sequence ID" value="KAJ9538062.1"/>
    <property type="molecule type" value="Genomic_DNA"/>
</dbReference>
<dbReference type="SUPFAM" id="SSF55797">
    <property type="entry name" value="PR-1-like"/>
    <property type="match status" value="1"/>
</dbReference>
<dbReference type="Gene3D" id="3.40.33.10">
    <property type="entry name" value="CAP"/>
    <property type="match status" value="1"/>
</dbReference>
<dbReference type="InterPro" id="IPR018244">
    <property type="entry name" value="Allrgn_V5/Tpx1_CS"/>
</dbReference>
<keyword evidence="1" id="KW-0568">Pathogenesis-related protein</keyword>
<dbReference type="InterPro" id="IPR014044">
    <property type="entry name" value="CAP_dom"/>
</dbReference>
<comment type="caution">
    <text evidence="4">The sequence shown here is derived from an EMBL/GenBank/DDBJ whole genome shotgun (WGS) entry which is preliminary data.</text>
</comment>
<dbReference type="InterPro" id="IPR001283">
    <property type="entry name" value="CRISP-related"/>
</dbReference>
<dbReference type="PRINTS" id="PR00837">
    <property type="entry name" value="V5TPXLIKE"/>
</dbReference>
<feature type="chain" id="PRO_5041315659" description="SCP domain-containing protein" evidence="2">
    <location>
        <begin position="24"/>
        <end position="158"/>
    </location>
</feature>
<feature type="signal peptide" evidence="2">
    <location>
        <begin position="1"/>
        <end position="23"/>
    </location>
</feature>
<evidence type="ECO:0000313" key="4">
    <source>
        <dbReference type="EMBL" id="KAJ9538062.1"/>
    </source>
</evidence>
<evidence type="ECO:0000259" key="3">
    <source>
        <dbReference type="SMART" id="SM00198"/>
    </source>
</evidence>